<accession>A0ACA9R557</accession>
<sequence>YLSKEDRLKLKHPDYWDRDPSAWSKINDWDIYWIGKQPPSSSVTKQKSHSALADELRSLKDIYADTHPAYNVIKNLQKEMKGSVSVLYGNSTSESCYGFSVYKTWVAPRVHGHRNTGLVLELSLWSERPLGEESVNNTENIKIWKERISTLWFESKLIDLVSKEKEIQCGLQLNSDVEFDLIERERKRLRIDEPQSQSNNEPQSQSNNESKMLPKDSDLTSALKILSTGSFINLRQEGGFYLDKTYFISKIESLNVHAVLSLRPRRFGKSLFLSTLSSYYDIKNKGKMFEKLFGDLYIGKNPTSLATSFLVLQLNFSGLRTNSMFEVFEEDFHRRLNIDIAKKCWANFKELLNAVELSGHKLYILIDEYDAVMNEVLKNESVLKPLAVYNQNSLKIERVESSFKQFYSLLKSACDNSITYIFQTGVTPIVMAEVTSGFNISTDLALREEFWDLYGFKKSEVEALLDTISENRFSHEITNEIMKCVTMLFGRIKHIEDCKDSSINIQKLLRFSSDPHTLPSQMTLDLIVNNPLGKSILTEAIGQFFLESKNGIEQRFRLVNIQELTTDRTPLLSFLFYTGALTYQPENSHFSFQISNN</sequence>
<proteinExistence type="predicted"/>
<dbReference type="EMBL" id="CAJVQC010042934">
    <property type="protein sequence ID" value="CAG8776437.1"/>
    <property type="molecule type" value="Genomic_DNA"/>
</dbReference>
<feature type="non-terminal residue" evidence="1">
    <location>
        <position position="1"/>
    </location>
</feature>
<reference evidence="1" key="1">
    <citation type="submission" date="2021-06" db="EMBL/GenBank/DDBJ databases">
        <authorList>
            <person name="Kallberg Y."/>
            <person name="Tangrot J."/>
            <person name="Rosling A."/>
        </authorList>
    </citation>
    <scope>NUCLEOTIDE SEQUENCE</scope>
    <source>
        <strain evidence="1">MA461A</strain>
    </source>
</reference>
<evidence type="ECO:0000313" key="2">
    <source>
        <dbReference type="Proteomes" id="UP000789920"/>
    </source>
</evidence>
<name>A0ACA9R557_9GLOM</name>
<comment type="caution">
    <text evidence="1">The sequence shown here is derived from an EMBL/GenBank/DDBJ whole genome shotgun (WGS) entry which is preliminary data.</text>
</comment>
<keyword evidence="2" id="KW-1185">Reference proteome</keyword>
<dbReference type="Proteomes" id="UP000789920">
    <property type="component" value="Unassembled WGS sequence"/>
</dbReference>
<feature type="non-terminal residue" evidence="1">
    <location>
        <position position="597"/>
    </location>
</feature>
<gene>
    <name evidence="1" type="ORF">RPERSI_LOCUS17011</name>
</gene>
<protein>
    <submittedName>
        <fullName evidence="1">36654_t:CDS:1</fullName>
    </submittedName>
</protein>
<evidence type="ECO:0000313" key="1">
    <source>
        <dbReference type="EMBL" id="CAG8776437.1"/>
    </source>
</evidence>
<organism evidence="1 2">
    <name type="scientific">Racocetra persica</name>
    <dbReference type="NCBI Taxonomy" id="160502"/>
    <lineage>
        <taxon>Eukaryota</taxon>
        <taxon>Fungi</taxon>
        <taxon>Fungi incertae sedis</taxon>
        <taxon>Mucoromycota</taxon>
        <taxon>Glomeromycotina</taxon>
        <taxon>Glomeromycetes</taxon>
        <taxon>Diversisporales</taxon>
        <taxon>Gigasporaceae</taxon>
        <taxon>Racocetra</taxon>
    </lineage>
</organism>